<keyword evidence="1" id="KW-0472">Membrane</keyword>
<reference evidence="2" key="1">
    <citation type="submission" date="2018-08" db="EMBL/GenBank/DDBJ databases">
        <authorList>
            <person name="Ashton P.M."/>
            <person name="Dallman T."/>
            <person name="Nair S."/>
            <person name="De Pinna E."/>
            <person name="Peters T."/>
            <person name="Grant K."/>
        </authorList>
    </citation>
    <scope>NUCLEOTIDE SEQUENCE [LARGE SCALE GENOMIC DNA]</scope>
    <source>
        <strain evidence="2">43913</strain>
    </source>
</reference>
<gene>
    <name evidence="2" type="ORF">AU894_24625</name>
</gene>
<comment type="caution">
    <text evidence="2">The sequence shown here is derived from an EMBL/GenBank/DDBJ whole genome shotgun (WGS) entry which is preliminary data.</text>
</comment>
<dbReference type="Proteomes" id="UP000839644">
    <property type="component" value="Unassembled WGS sequence"/>
</dbReference>
<protein>
    <submittedName>
        <fullName evidence="2">Uncharacterized protein</fullName>
    </submittedName>
</protein>
<evidence type="ECO:0000256" key="1">
    <source>
        <dbReference type="SAM" id="Phobius"/>
    </source>
</evidence>
<keyword evidence="1" id="KW-1133">Transmembrane helix</keyword>
<feature type="transmembrane region" description="Helical" evidence="1">
    <location>
        <begin position="46"/>
        <end position="65"/>
    </location>
</feature>
<evidence type="ECO:0000313" key="2">
    <source>
        <dbReference type="EMBL" id="EAB8479317.1"/>
    </source>
</evidence>
<name>A0A3Y9C5T7_SALEB</name>
<dbReference type="AlphaFoldDB" id="A0A3Y9C5T7"/>
<sequence>MWRHRATVQLVLSLSQWAAAAGMVVFPFQVLSPARESAVAQLLSDLAVKGTVVGMALWLTLRLMAVSRHRVQMLWPFSPSRWVAAVGMAVSTFPGRSAVRGWEVEPSASDSGEVVVPARPAVWSLSPVMVIYGLRGPVLQDSLPSQWAAAAGMAVSA</sequence>
<organism evidence="2">
    <name type="scientific">Salmonella enterica subsp. enterica serovar Java</name>
    <dbReference type="NCBI Taxonomy" id="224729"/>
    <lineage>
        <taxon>Bacteria</taxon>
        <taxon>Pseudomonadati</taxon>
        <taxon>Pseudomonadota</taxon>
        <taxon>Gammaproteobacteria</taxon>
        <taxon>Enterobacterales</taxon>
        <taxon>Enterobacteriaceae</taxon>
        <taxon>Salmonella</taxon>
    </lineage>
</organism>
<proteinExistence type="predicted"/>
<accession>A0A3Y9C5T7</accession>
<dbReference type="EMBL" id="AAAFYZ010000095">
    <property type="protein sequence ID" value="EAB8479317.1"/>
    <property type="molecule type" value="Genomic_DNA"/>
</dbReference>
<keyword evidence="1" id="KW-0812">Transmembrane</keyword>